<dbReference type="PANTHER" id="PTHR43245">
    <property type="entry name" value="BIFUNCTIONAL POLYMYXIN RESISTANCE PROTEIN ARNA"/>
    <property type="match status" value="1"/>
</dbReference>
<reference evidence="2 3" key="1">
    <citation type="journal article" date="2024" name="Int. J. Syst. Evol. Microbiol.">
        <title>Paenibacillus hexagrammi sp. nov., a novel bacterium isolated from the gut content of Hexagrammos agrammus.</title>
        <authorList>
            <person name="Jung H.K."/>
            <person name="Kim D.G."/>
            <person name="Zin H."/>
            <person name="Park J."/>
            <person name="Jung H."/>
            <person name="Kim Y.O."/>
            <person name="Kong H.J."/>
            <person name="Kim J.W."/>
            <person name="Kim Y.S."/>
        </authorList>
    </citation>
    <scope>NUCLEOTIDE SEQUENCE [LARGE SCALE GENOMIC DNA]</scope>
    <source>
        <strain evidence="2 3">YPD9-1</strain>
    </source>
</reference>
<gene>
    <name evidence="2" type="ORF">L0M14_29245</name>
</gene>
<dbReference type="EMBL" id="CP090978">
    <property type="protein sequence ID" value="UJF33536.1"/>
    <property type="molecule type" value="Genomic_DNA"/>
</dbReference>
<dbReference type="InterPro" id="IPR001509">
    <property type="entry name" value="Epimerase_deHydtase"/>
</dbReference>
<dbReference type="CDD" id="cd05229">
    <property type="entry name" value="SDR_a3"/>
    <property type="match status" value="1"/>
</dbReference>
<dbReference type="RefSeq" id="WP_235119906.1">
    <property type="nucleotide sequence ID" value="NZ_CP090978.1"/>
</dbReference>
<accession>A0ABY3SHV4</accession>
<feature type="domain" description="NAD-dependent epimerase/dehydratase" evidence="1">
    <location>
        <begin position="12"/>
        <end position="218"/>
    </location>
</feature>
<dbReference type="Proteomes" id="UP001649230">
    <property type="component" value="Chromosome"/>
</dbReference>
<evidence type="ECO:0000259" key="1">
    <source>
        <dbReference type="Pfam" id="PF01370"/>
    </source>
</evidence>
<evidence type="ECO:0000313" key="2">
    <source>
        <dbReference type="EMBL" id="UJF33536.1"/>
    </source>
</evidence>
<dbReference type="Gene3D" id="3.40.50.720">
    <property type="entry name" value="NAD(P)-binding Rossmann-like Domain"/>
    <property type="match status" value="1"/>
</dbReference>
<proteinExistence type="predicted"/>
<dbReference type="InterPro" id="IPR036291">
    <property type="entry name" value="NAD(P)-bd_dom_sf"/>
</dbReference>
<sequence>MMINNGAHIIFGTGPVGLAVMHELKRRGVQDIRMVNRSGRVQGADRGDIQVIGGDASDAFQTAHICQGASVVYHCAQPGYMNWPKQFPTLTNAIMQGAAAANAKLVYADNLYMYGHVDGPITESLPHKAKGHKGVTRAVMAKQLLDAHKAGKVRTAIGRASDFFGPGVLQSFMGERVFGFALKGKPADVLGHIDMPHTYTYIEDFARGLVTLGQEDRALGEAWHIPSAETVTTRQLLSLLFQEIGSEPKIRATSAKIVSLMSLFSPIMKEMKEIMYEFEQPFVVDHSKFTNAFGPMQTTSHQEAIRRTLSWYRSVVK</sequence>
<name>A0ABY3SHV4_9BACL</name>
<dbReference type="PANTHER" id="PTHR43245:SF13">
    <property type="entry name" value="UDP-D-APIOSE_UDP-D-XYLOSE SYNTHASE 2"/>
    <property type="match status" value="1"/>
</dbReference>
<organism evidence="2 3">
    <name type="scientific">Paenibacillus hexagrammi</name>
    <dbReference type="NCBI Taxonomy" id="2908839"/>
    <lineage>
        <taxon>Bacteria</taxon>
        <taxon>Bacillati</taxon>
        <taxon>Bacillota</taxon>
        <taxon>Bacilli</taxon>
        <taxon>Bacillales</taxon>
        <taxon>Paenibacillaceae</taxon>
        <taxon>Paenibacillus</taxon>
    </lineage>
</organism>
<evidence type="ECO:0000313" key="3">
    <source>
        <dbReference type="Proteomes" id="UP001649230"/>
    </source>
</evidence>
<dbReference type="InterPro" id="IPR050177">
    <property type="entry name" value="Lipid_A_modif_metabolic_enz"/>
</dbReference>
<dbReference type="Pfam" id="PF01370">
    <property type="entry name" value="Epimerase"/>
    <property type="match status" value="1"/>
</dbReference>
<dbReference type="SUPFAM" id="SSF51735">
    <property type="entry name" value="NAD(P)-binding Rossmann-fold domains"/>
    <property type="match status" value="1"/>
</dbReference>
<keyword evidence="3" id="KW-1185">Reference proteome</keyword>
<protein>
    <submittedName>
        <fullName evidence="2">SDR family oxidoreductase</fullName>
    </submittedName>
</protein>